<name>A0A2U3THL6_9NEIS</name>
<protein>
    <submittedName>
        <fullName evidence="8">DNA-binding response regulator</fullName>
    </submittedName>
</protein>
<accession>A0A2U3THL6</accession>
<reference evidence="8 9" key="1">
    <citation type="submission" date="2018-04" db="EMBL/GenBank/DDBJ databases">
        <title>Denitrifier Microvirgula.</title>
        <authorList>
            <person name="Anderson E."/>
            <person name="Jang J."/>
            <person name="Ishii S."/>
        </authorList>
    </citation>
    <scope>NUCLEOTIDE SEQUENCE [LARGE SCALE GENOMIC DNA]</scope>
    <source>
        <strain evidence="8 9">BE2.4</strain>
    </source>
</reference>
<dbReference type="STRING" id="1122240.GCA_000620105_01021"/>
<keyword evidence="4" id="KW-0597">Phosphoprotein</keyword>
<dbReference type="PANTHER" id="PTHR48111">
    <property type="entry name" value="REGULATOR OF RPOS"/>
    <property type="match status" value="1"/>
</dbReference>
<keyword evidence="1" id="KW-0805">Transcription regulation</keyword>
<dbReference type="SUPFAM" id="SSF52172">
    <property type="entry name" value="CheY-like"/>
    <property type="match status" value="1"/>
</dbReference>
<dbReference type="Pfam" id="PF00072">
    <property type="entry name" value="Response_reg"/>
    <property type="match status" value="1"/>
</dbReference>
<proteinExistence type="predicted"/>
<feature type="modified residue" description="4-aspartylphosphate" evidence="4">
    <location>
        <position position="60"/>
    </location>
</feature>
<evidence type="ECO:0000256" key="3">
    <source>
        <dbReference type="ARBA" id="ARBA00023163"/>
    </source>
</evidence>
<dbReference type="PROSITE" id="PS50110">
    <property type="entry name" value="RESPONSE_REGULATORY"/>
    <property type="match status" value="1"/>
</dbReference>
<dbReference type="EMBL" id="CP028519">
    <property type="protein sequence ID" value="AVY92913.1"/>
    <property type="molecule type" value="Genomic_DNA"/>
</dbReference>
<feature type="DNA-binding region" description="OmpR/PhoB-type" evidence="5">
    <location>
        <begin position="133"/>
        <end position="226"/>
    </location>
</feature>
<dbReference type="InterPro" id="IPR011006">
    <property type="entry name" value="CheY-like_superfamily"/>
</dbReference>
<dbReference type="GO" id="GO:0000156">
    <property type="term" value="F:phosphorelay response regulator activity"/>
    <property type="evidence" value="ECO:0007669"/>
    <property type="project" value="TreeGrafter"/>
</dbReference>
<dbReference type="GO" id="GO:0005829">
    <property type="term" value="C:cytosol"/>
    <property type="evidence" value="ECO:0007669"/>
    <property type="project" value="TreeGrafter"/>
</dbReference>
<dbReference type="GO" id="GO:0000976">
    <property type="term" value="F:transcription cis-regulatory region binding"/>
    <property type="evidence" value="ECO:0007669"/>
    <property type="project" value="TreeGrafter"/>
</dbReference>
<dbReference type="KEGG" id="maer:DAI18_01800"/>
<dbReference type="GO" id="GO:0032993">
    <property type="term" value="C:protein-DNA complex"/>
    <property type="evidence" value="ECO:0007669"/>
    <property type="project" value="TreeGrafter"/>
</dbReference>
<evidence type="ECO:0000256" key="5">
    <source>
        <dbReference type="PROSITE-ProRule" id="PRU01091"/>
    </source>
</evidence>
<dbReference type="SMART" id="SM00448">
    <property type="entry name" value="REC"/>
    <property type="match status" value="1"/>
</dbReference>
<evidence type="ECO:0000313" key="9">
    <source>
        <dbReference type="Proteomes" id="UP000244173"/>
    </source>
</evidence>
<dbReference type="AlphaFoldDB" id="A0A2U3THL6"/>
<keyword evidence="9" id="KW-1185">Reference proteome</keyword>
<dbReference type="CDD" id="cd00383">
    <property type="entry name" value="trans_reg_C"/>
    <property type="match status" value="1"/>
</dbReference>
<dbReference type="PANTHER" id="PTHR48111:SF67">
    <property type="entry name" value="TRANSCRIPTIONAL REGULATORY PROTEIN TCTD"/>
    <property type="match status" value="1"/>
</dbReference>
<dbReference type="Proteomes" id="UP000244173">
    <property type="component" value="Chromosome"/>
</dbReference>
<dbReference type="SMART" id="SM00862">
    <property type="entry name" value="Trans_reg_C"/>
    <property type="match status" value="1"/>
</dbReference>
<dbReference type="InterPro" id="IPR039420">
    <property type="entry name" value="WalR-like"/>
</dbReference>
<keyword evidence="2 5" id="KW-0238">DNA-binding</keyword>
<gene>
    <name evidence="8" type="ORF">DAI18_01800</name>
</gene>
<dbReference type="CDD" id="cd17624">
    <property type="entry name" value="REC_OmpR_PmrA-like"/>
    <property type="match status" value="1"/>
</dbReference>
<evidence type="ECO:0000313" key="8">
    <source>
        <dbReference type="EMBL" id="AVY92913.1"/>
    </source>
</evidence>
<dbReference type="Gene3D" id="1.10.10.10">
    <property type="entry name" value="Winged helix-like DNA-binding domain superfamily/Winged helix DNA-binding domain"/>
    <property type="match status" value="1"/>
</dbReference>
<dbReference type="GO" id="GO:0006355">
    <property type="term" value="P:regulation of DNA-templated transcription"/>
    <property type="evidence" value="ECO:0007669"/>
    <property type="project" value="InterPro"/>
</dbReference>
<evidence type="ECO:0000256" key="4">
    <source>
        <dbReference type="PROSITE-ProRule" id="PRU00169"/>
    </source>
</evidence>
<dbReference type="Pfam" id="PF00486">
    <property type="entry name" value="Trans_reg_C"/>
    <property type="match status" value="1"/>
</dbReference>
<dbReference type="InterPro" id="IPR036388">
    <property type="entry name" value="WH-like_DNA-bd_sf"/>
</dbReference>
<feature type="domain" description="Response regulatory" evidence="6">
    <location>
        <begin position="10"/>
        <end position="125"/>
    </location>
</feature>
<dbReference type="InterPro" id="IPR001789">
    <property type="entry name" value="Sig_transdc_resp-reg_receiver"/>
</dbReference>
<evidence type="ECO:0000256" key="2">
    <source>
        <dbReference type="ARBA" id="ARBA00023125"/>
    </source>
</evidence>
<sequence length="226" mass="24959">MPMDTDRLPRCLIVEDDRILGETLSDAMADAGFEVEWIADGLAARDRLAAGPEPALVILDLGLPGLDGTALLAWLRAHGSELPVLVLTARDSVENRIEGLNLGADDYLVKPFDLAELLARVRALQRRIAPVTVERDRWGDIEVACDASQAWLGGEPLELTGVELRMLHAFVTHRGATLSQSHLEQHIYDDMPEHSSNPFAVHLSRLRRKLGEGRIVNERGLGWRLA</sequence>
<dbReference type="InterPro" id="IPR001867">
    <property type="entry name" value="OmpR/PhoB-type_DNA-bd"/>
</dbReference>
<feature type="domain" description="OmpR/PhoB-type" evidence="7">
    <location>
        <begin position="133"/>
        <end position="226"/>
    </location>
</feature>
<organism evidence="8 9">
    <name type="scientific">Microvirgula aerodenitrificans</name>
    <dbReference type="NCBI Taxonomy" id="57480"/>
    <lineage>
        <taxon>Bacteria</taxon>
        <taxon>Pseudomonadati</taxon>
        <taxon>Pseudomonadota</taxon>
        <taxon>Betaproteobacteria</taxon>
        <taxon>Neisseriales</taxon>
        <taxon>Aquaspirillaceae</taxon>
        <taxon>Microvirgula</taxon>
    </lineage>
</organism>
<evidence type="ECO:0000256" key="1">
    <source>
        <dbReference type="ARBA" id="ARBA00023015"/>
    </source>
</evidence>
<evidence type="ECO:0000259" key="7">
    <source>
        <dbReference type="PROSITE" id="PS51755"/>
    </source>
</evidence>
<evidence type="ECO:0000259" key="6">
    <source>
        <dbReference type="PROSITE" id="PS50110"/>
    </source>
</evidence>
<keyword evidence="3" id="KW-0804">Transcription</keyword>
<dbReference type="Gene3D" id="3.40.50.2300">
    <property type="match status" value="1"/>
</dbReference>
<dbReference type="PROSITE" id="PS51755">
    <property type="entry name" value="OMPR_PHOB"/>
    <property type="match status" value="1"/>
</dbReference>
<dbReference type="Gene3D" id="6.10.250.690">
    <property type="match status" value="1"/>
</dbReference>